<dbReference type="OrthoDB" id="10512332at2759"/>
<dbReference type="Proteomes" id="UP000179807">
    <property type="component" value="Unassembled WGS sequence"/>
</dbReference>
<protein>
    <recommendedName>
        <fullName evidence="3">Ras family protein</fullName>
    </recommendedName>
</protein>
<accession>A0A1J4J7U0</accession>
<sequence length="179" mass="20024">MGCGHSKDVVRPKEKFGETEKQTVLIFGMPDSGQSVFIKMIEKCFVNAGGFNQNPFVFTAVSTDREDRKNWINEYTTQPNVIASFFFVDISTPAAVLLSVKTLNWMCSQMAEGQDPPHVVGLVRNPKESNNFTQLKDYLAHGVEANTFNDNNQADIQKYVEYINACAAKHAPPTEEQPN</sequence>
<evidence type="ECO:0000313" key="2">
    <source>
        <dbReference type="Proteomes" id="UP000179807"/>
    </source>
</evidence>
<dbReference type="EMBL" id="MLAK01001259">
    <property type="protein sequence ID" value="OHS95274.1"/>
    <property type="molecule type" value="Genomic_DNA"/>
</dbReference>
<gene>
    <name evidence="1" type="ORF">TRFO_02282</name>
</gene>
<name>A0A1J4J7U0_9EUKA</name>
<dbReference type="AlphaFoldDB" id="A0A1J4J7U0"/>
<reference evidence="1" key="1">
    <citation type="submission" date="2016-10" db="EMBL/GenBank/DDBJ databases">
        <authorList>
            <person name="Benchimol M."/>
            <person name="Almeida L.G."/>
            <person name="Vasconcelos A.T."/>
            <person name="Perreira-Neves A."/>
            <person name="Rosa I.A."/>
            <person name="Tasca T."/>
            <person name="Bogo M.R."/>
            <person name="de Souza W."/>
        </authorList>
    </citation>
    <scope>NUCLEOTIDE SEQUENCE [LARGE SCALE GENOMIC DNA]</scope>
    <source>
        <strain evidence="1">K</strain>
    </source>
</reference>
<comment type="caution">
    <text evidence="1">The sequence shown here is derived from an EMBL/GenBank/DDBJ whole genome shotgun (WGS) entry which is preliminary data.</text>
</comment>
<proteinExistence type="predicted"/>
<dbReference type="VEuPathDB" id="TrichDB:TRFO_02282"/>
<dbReference type="GeneID" id="94825288"/>
<dbReference type="RefSeq" id="XP_068348411.1">
    <property type="nucleotide sequence ID" value="XM_068490584.1"/>
</dbReference>
<evidence type="ECO:0008006" key="3">
    <source>
        <dbReference type="Google" id="ProtNLM"/>
    </source>
</evidence>
<keyword evidence="2" id="KW-1185">Reference proteome</keyword>
<evidence type="ECO:0000313" key="1">
    <source>
        <dbReference type="EMBL" id="OHS95274.1"/>
    </source>
</evidence>
<organism evidence="1 2">
    <name type="scientific">Tritrichomonas foetus</name>
    <dbReference type="NCBI Taxonomy" id="1144522"/>
    <lineage>
        <taxon>Eukaryota</taxon>
        <taxon>Metamonada</taxon>
        <taxon>Parabasalia</taxon>
        <taxon>Tritrichomonadida</taxon>
        <taxon>Tritrichomonadidae</taxon>
        <taxon>Tritrichomonas</taxon>
    </lineage>
</organism>